<dbReference type="SUPFAM" id="SSF46689">
    <property type="entry name" value="Homeodomain-like"/>
    <property type="match status" value="1"/>
</dbReference>
<dbReference type="RefSeq" id="WP_022234379.1">
    <property type="nucleotide sequence ID" value="NZ_JACOPS010000004.1"/>
</dbReference>
<name>A0ABR7HM77_9FIRM</name>
<reference evidence="4 5" key="1">
    <citation type="submission" date="2020-08" db="EMBL/GenBank/DDBJ databases">
        <title>Genome public.</title>
        <authorList>
            <person name="Liu C."/>
            <person name="Sun Q."/>
        </authorList>
    </citation>
    <scope>NUCLEOTIDE SEQUENCE [LARGE SCALE GENOMIC DNA]</scope>
    <source>
        <strain evidence="4 5">NSJ-71</strain>
    </source>
</reference>
<dbReference type="InterPro" id="IPR042070">
    <property type="entry name" value="PucR_C-HTH_sf"/>
</dbReference>
<comment type="caution">
    <text evidence="4">The sequence shown here is derived from an EMBL/GenBank/DDBJ whole genome shotgun (WGS) entry which is preliminary data.</text>
</comment>
<dbReference type="Pfam" id="PF17853">
    <property type="entry name" value="GGDEF_2"/>
    <property type="match status" value="1"/>
</dbReference>
<feature type="domain" description="CdaR GGDEF-like" evidence="3">
    <location>
        <begin position="126"/>
        <end position="242"/>
    </location>
</feature>
<evidence type="ECO:0000259" key="3">
    <source>
        <dbReference type="Pfam" id="PF17853"/>
    </source>
</evidence>
<dbReference type="InterPro" id="IPR009057">
    <property type="entry name" value="Homeodomain-like_sf"/>
</dbReference>
<dbReference type="Pfam" id="PF13556">
    <property type="entry name" value="HTH_30"/>
    <property type="match status" value="1"/>
</dbReference>
<comment type="similarity">
    <text evidence="1">Belongs to the CdaR family.</text>
</comment>
<dbReference type="Proteomes" id="UP000636755">
    <property type="component" value="Unassembled WGS sequence"/>
</dbReference>
<dbReference type="PANTHER" id="PTHR33744">
    <property type="entry name" value="CARBOHYDRATE DIACID REGULATOR"/>
    <property type="match status" value="1"/>
</dbReference>
<feature type="domain" description="PucR C-terminal helix-turn-helix" evidence="2">
    <location>
        <begin position="295"/>
        <end position="349"/>
    </location>
</feature>
<organism evidence="4 5">
    <name type="scientific">Ruminococcus intestinalis</name>
    <dbReference type="NCBI Taxonomy" id="2763066"/>
    <lineage>
        <taxon>Bacteria</taxon>
        <taxon>Bacillati</taxon>
        <taxon>Bacillota</taxon>
        <taxon>Clostridia</taxon>
        <taxon>Eubacteriales</taxon>
        <taxon>Oscillospiraceae</taxon>
        <taxon>Ruminococcus</taxon>
    </lineage>
</organism>
<protein>
    <submittedName>
        <fullName evidence="4">Helix-turn-helix domain-containing protein</fullName>
    </submittedName>
</protein>
<evidence type="ECO:0000313" key="4">
    <source>
        <dbReference type="EMBL" id="MBC5728644.1"/>
    </source>
</evidence>
<sequence length="361" mass="41001">MSNRLFQGIVHQMKDAIDRTIGVIDETSVVIACSELGKIGEVNESVNSETLSSTAPFVINGYTYKSFGSNAKYDYAVFVQGTDEYAQKYAQLLSVSFASIKQYYDEKYDRSNFIKNVILDNILPGDIYLKARELHFNSEVSRVCLLIKIVSKTDVSAYDIIQNLFPDKSKDFVININEYEIALVKEIKADTESRDLEKLASSISDTLSSEFYTHCVVGIGTTVTGIKDLARSFKEAQSALEVAKVFDTERTIVSYDNLGIARLIYQLPTTLCEMFLKEVFKRGSIESLDQETLFTIQRFFENNLNVSETSRKLFVHRNTLVYRLEKIKKLTGLDLREFEDAIVFKVALMVKKYLNASPAKY</sequence>
<dbReference type="InterPro" id="IPR025736">
    <property type="entry name" value="PucR_C-HTH_dom"/>
</dbReference>
<dbReference type="InterPro" id="IPR041522">
    <property type="entry name" value="CdaR_GGDEF"/>
</dbReference>
<dbReference type="PANTHER" id="PTHR33744:SF15">
    <property type="entry name" value="CARBOHYDRATE DIACID REGULATOR"/>
    <property type="match status" value="1"/>
</dbReference>
<accession>A0ABR7HM77</accession>
<dbReference type="InterPro" id="IPR051448">
    <property type="entry name" value="CdaR-like_regulators"/>
</dbReference>
<evidence type="ECO:0000256" key="1">
    <source>
        <dbReference type="ARBA" id="ARBA00006754"/>
    </source>
</evidence>
<dbReference type="EMBL" id="JACOPS010000004">
    <property type="protein sequence ID" value="MBC5728644.1"/>
    <property type="molecule type" value="Genomic_DNA"/>
</dbReference>
<evidence type="ECO:0000313" key="5">
    <source>
        <dbReference type="Proteomes" id="UP000636755"/>
    </source>
</evidence>
<gene>
    <name evidence="4" type="ORF">H8R91_08970</name>
</gene>
<keyword evidence="5" id="KW-1185">Reference proteome</keyword>
<evidence type="ECO:0000259" key="2">
    <source>
        <dbReference type="Pfam" id="PF13556"/>
    </source>
</evidence>
<proteinExistence type="inferred from homology"/>
<dbReference type="Gene3D" id="1.10.10.2840">
    <property type="entry name" value="PucR C-terminal helix-turn-helix domain"/>
    <property type="match status" value="1"/>
</dbReference>